<dbReference type="OrthoDB" id="2228080at2759"/>
<dbReference type="EMBL" id="JAEPRC010000022">
    <property type="protein sequence ID" value="KAG2214656.1"/>
    <property type="molecule type" value="Genomic_DNA"/>
</dbReference>
<feature type="region of interest" description="Disordered" evidence="1">
    <location>
        <begin position="188"/>
        <end position="216"/>
    </location>
</feature>
<feature type="compositionally biased region" description="Low complexity" evidence="1">
    <location>
        <begin position="234"/>
        <end position="252"/>
    </location>
</feature>
<organism evidence="2 3">
    <name type="scientific">Mucor plumbeus</name>
    <dbReference type="NCBI Taxonomy" id="97098"/>
    <lineage>
        <taxon>Eukaryota</taxon>
        <taxon>Fungi</taxon>
        <taxon>Fungi incertae sedis</taxon>
        <taxon>Mucoromycota</taxon>
        <taxon>Mucoromycotina</taxon>
        <taxon>Mucoromycetes</taxon>
        <taxon>Mucorales</taxon>
        <taxon>Mucorineae</taxon>
        <taxon>Mucoraceae</taxon>
        <taxon>Mucor</taxon>
    </lineage>
</organism>
<sequence>MSLEKSSITTTNHEWLPMPSGISISSHDSFTKDLLYQYDKRRSQLLYNQDHISSSSIENSIHKQTPKLSLSIAIDNATAIQRSASSAAASSSTHSHLTETTATGENTNNHVLIEQEREIIQGNNKNNNNRRRSAGDLLRKSSLYFRNKFNEGFYHNTLEKQQQQQQQQQQQHIVDQPGASIFNSWTLKKKRKRQDAQDVFKNTNQSGTSISQPPQQLSKIAINTTINIQPHNTNNNKSSSKNPIQPPIITQYPPKPLKYSPVEPLPEDEGSNSASLHHKKKTLQRLSLPLLKLTAQQQQQQQQQQEQIIQRRRSSSDLLNRNLVVEKSSHPMLHSISKKWNELVSTCIKRGVKKKEW</sequence>
<feature type="region of interest" description="Disordered" evidence="1">
    <location>
        <begin position="228"/>
        <end position="279"/>
    </location>
</feature>
<evidence type="ECO:0000256" key="1">
    <source>
        <dbReference type="SAM" id="MobiDB-lite"/>
    </source>
</evidence>
<dbReference type="Proteomes" id="UP000650833">
    <property type="component" value="Unassembled WGS sequence"/>
</dbReference>
<feature type="region of interest" description="Disordered" evidence="1">
    <location>
        <begin position="85"/>
        <end position="109"/>
    </location>
</feature>
<feature type="compositionally biased region" description="Polar residues" evidence="1">
    <location>
        <begin position="200"/>
        <end position="216"/>
    </location>
</feature>
<reference evidence="2" key="1">
    <citation type="submission" date="2020-12" db="EMBL/GenBank/DDBJ databases">
        <title>Metabolic potential, ecology and presence of endohyphal bacteria is reflected in genomic diversity of Mucoromycotina.</title>
        <authorList>
            <person name="Muszewska A."/>
            <person name="Okrasinska A."/>
            <person name="Steczkiewicz K."/>
            <person name="Drgas O."/>
            <person name="Orlowska M."/>
            <person name="Perlinska-Lenart U."/>
            <person name="Aleksandrzak-Piekarczyk T."/>
            <person name="Szatraj K."/>
            <person name="Zielenkiewicz U."/>
            <person name="Pilsyk S."/>
            <person name="Malc E."/>
            <person name="Mieczkowski P."/>
            <person name="Kruszewska J.S."/>
            <person name="Biernat P."/>
            <person name="Pawlowska J."/>
        </authorList>
    </citation>
    <scope>NUCLEOTIDE SEQUENCE</scope>
    <source>
        <strain evidence="2">CBS 226.32</strain>
    </source>
</reference>
<keyword evidence="3" id="KW-1185">Reference proteome</keyword>
<evidence type="ECO:0000313" key="2">
    <source>
        <dbReference type="EMBL" id="KAG2214656.1"/>
    </source>
</evidence>
<evidence type="ECO:0000313" key="3">
    <source>
        <dbReference type="Proteomes" id="UP000650833"/>
    </source>
</evidence>
<protein>
    <submittedName>
        <fullName evidence="2">Uncharacterized protein</fullName>
    </submittedName>
</protein>
<proteinExistence type="predicted"/>
<gene>
    <name evidence="2" type="ORF">INT46_005673</name>
</gene>
<dbReference type="AlphaFoldDB" id="A0A8H7V914"/>
<comment type="caution">
    <text evidence="2">The sequence shown here is derived from an EMBL/GenBank/DDBJ whole genome shotgun (WGS) entry which is preliminary data.</text>
</comment>
<name>A0A8H7V914_9FUNG</name>
<accession>A0A8H7V914</accession>